<dbReference type="InterPro" id="IPR036477">
    <property type="entry name" value="Formyl_transf_N_sf"/>
</dbReference>
<dbReference type="GO" id="GO:0004479">
    <property type="term" value="F:methionyl-tRNA formyltransferase activity"/>
    <property type="evidence" value="ECO:0007669"/>
    <property type="project" value="TreeGrafter"/>
</dbReference>
<organism evidence="2 3">
    <name type="scientific">Malaciobacter marinus</name>
    <dbReference type="NCBI Taxonomy" id="505249"/>
    <lineage>
        <taxon>Bacteria</taxon>
        <taxon>Pseudomonadati</taxon>
        <taxon>Campylobacterota</taxon>
        <taxon>Epsilonproteobacteria</taxon>
        <taxon>Campylobacterales</taxon>
        <taxon>Arcobacteraceae</taxon>
        <taxon>Malaciobacter</taxon>
    </lineage>
</organism>
<evidence type="ECO:0000259" key="1">
    <source>
        <dbReference type="Pfam" id="PF00551"/>
    </source>
</evidence>
<dbReference type="Proteomes" id="UP000239861">
    <property type="component" value="Unassembled WGS sequence"/>
</dbReference>
<name>A0AB36ZY47_9BACT</name>
<dbReference type="EMBL" id="PTIW01000007">
    <property type="protein sequence ID" value="PPK61765.1"/>
    <property type="molecule type" value="Genomic_DNA"/>
</dbReference>
<evidence type="ECO:0000313" key="2">
    <source>
        <dbReference type="EMBL" id="PPK61765.1"/>
    </source>
</evidence>
<evidence type="ECO:0000313" key="3">
    <source>
        <dbReference type="Proteomes" id="UP000239861"/>
    </source>
</evidence>
<dbReference type="GO" id="GO:0005829">
    <property type="term" value="C:cytosol"/>
    <property type="evidence" value="ECO:0007669"/>
    <property type="project" value="TreeGrafter"/>
</dbReference>
<protein>
    <submittedName>
        <fullName evidence="2">Methionyl-tRNA formyltransferase</fullName>
    </submittedName>
</protein>
<comment type="caution">
    <text evidence="2">The sequence shown here is derived from an EMBL/GenBank/DDBJ whole genome shotgun (WGS) entry which is preliminary data.</text>
</comment>
<dbReference type="AlphaFoldDB" id="A0AB36ZY47"/>
<gene>
    <name evidence="2" type="ORF">B0F89_1071</name>
</gene>
<dbReference type="PANTHER" id="PTHR11138">
    <property type="entry name" value="METHIONYL-TRNA FORMYLTRANSFERASE"/>
    <property type="match status" value="1"/>
</dbReference>
<dbReference type="InterPro" id="IPR002376">
    <property type="entry name" value="Formyl_transf_N"/>
</dbReference>
<dbReference type="SUPFAM" id="SSF53328">
    <property type="entry name" value="Formyltransferase"/>
    <property type="match status" value="1"/>
</dbReference>
<dbReference type="Pfam" id="PF00551">
    <property type="entry name" value="Formyl_trans_N"/>
    <property type="match status" value="1"/>
</dbReference>
<sequence length="218" mass="25596">MKIAVLTSPNQWFIDYAKELINSLDNCDLFFDHKEIKNSYQIVFILSYHKIIEENYLKLHKHNIVVHASALPKGKGWSPMFWQILEGKNEVPFTMFEASCGVDEGNIYMQKVLKLDGTELNPLLRHKQAQLVNSMCKEFVLNYEKYKIPTPQTGKESFYKKRTPLNSQLDINKTIDEQFNLLRVVHNEEYPAFFYKNGKKYILKIEVTQLSHINPNSF</sequence>
<dbReference type="Gene3D" id="3.40.50.12230">
    <property type="match status" value="1"/>
</dbReference>
<reference evidence="2 3" key="1">
    <citation type="submission" date="2018-02" db="EMBL/GenBank/DDBJ databases">
        <title>Subsurface microbial communities from deep shales in Ohio and West Virginia, USA.</title>
        <authorList>
            <person name="Wrighton K."/>
        </authorList>
    </citation>
    <scope>NUCLEOTIDE SEQUENCE [LARGE SCALE GENOMIC DNA]</scope>
    <source>
        <strain evidence="2 3">MARC-MIP3H16</strain>
    </source>
</reference>
<feature type="domain" description="Formyl transferase N-terminal" evidence="1">
    <location>
        <begin position="42"/>
        <end position="117"/>
    </location>
</feature>
<dbReference type="PANTHER" id="PTHR11138:SF5">
    <property type="entry name" value="METHIONYL-TRNA FORMYLTRANSFERASE, MITOCHONDRIAL"/>
    <property type="match status" value="1"/>
</dbReference>
<dbReference type="RefSeq" id="WP_104411972.1">
    <property type="nucleotide sequence ID" value="NZ_PTIW01000007.1"/>
</dbReference>
<proteinExistence type="predicted"/>
<accession>A0AB36ZY47</accession>